<protein>
    <recommendedName>
        <fullName evidence="2">site-specific DNA-methyltransferase (adenine-specific)</fullName>
        <ecNumber evidence="2">2.1.1.72</ecNumber>
    </recommendedName>
</protein>
<keyword evidence="4" id="KW-0808">Transferase</keyword>
<dbReference type="InterPro" id="IPR029063">
    <property type="entry name" value="SAM-dependent_MTases_sf"/>
</dbReference>
<dbReference type="GO" id="GO:0009307">
    <property type="term" value="P:DNA restriction-modification system"/>
    <property type="evidence" value="ECO:0007669"/>
    <property type="project" value="UniProtKB-KW"/>
</dbReference>
<dbReference type="InterPro" id="IPR044946">
    <property type="entry name" value="Restrct_endonuc_typeI_TRD_sf"/>
</dbReference>
<dbReference type="GO" id="GO:0009007">
    <property type="term" value="F:site-specific DNA-methyltransferase (adenine-specific) activity"/>
    <property type="evidence" value="ECO:0007669"/>
    <property type="project" value="UniProtKB-EC"/>
</dbReference>
<name>A0A3N0BBR8_9ACTN</name>
<evidence type="ECO:0000256" key="8">
    <source>
        <dbReference type="ARBA" id="ARBA00047942"/>
    </source>
</evidence>
<keyword evidence="3" id="KW-0489">Methyltransferase</keyword>
<evidence type="ECO:0000313" key="11">
    <source>
        <dbReference type="EMBL" id="RNL45045.1"/>
    </source>
</evidence>
<keyword evidence="6" id="KW-0680">Restriction system</keyword>
<dbReference type="CDD" id="cd02440">
    <property type="entry name" value="AdoMet_MTases"/>
    <property type="match status" value="1"/>
</dbReference>
<dbReference type="GO" id="GO:0032259">
    <property type="term" value="P:methylation"/>
    <property type="evidence" value="ECO:0007669"/>
    <property type="project" value="UniProtKB-KW"/>
</dbReference>
<dbReference type="PANTHER" id="PTHR42933:SF3">
    <property type="entry name" value="TYPE I RESTRICTION ENZYME MJAVIII METHYLASE SUBUNIT"/>
    <property type="match status" value="1"/>
</dbReference>
<evidence type="ECO:0000256" key="2">
    <source>
        <dbReference type="ARBA" id="ARBA00011900"/>
    </source>
</evidence>
<dbReference type="InterPro" id="IPR003356">
    <property type="entry name" value="DNA_methylase_A-5"/>
</dbReference>
<dbReference type="SUPFAM" id="SSF53335">
    <property type="entry name" value="S-adenosyl-L-methionine-dependent methyltransferases"/>
    <property type="match status" value="1"/>
</dbReference>
<keyword evidence="7" id="KW-0238">DNA-binding</keyword>
<dbReference type="AlphaFoldDB" id="A0A3N0BBR8"/>
<reference evidence="12" key="1">
    <citation type="submission" date="2018-05" db="EMBL/GenBank/DDBJ databases">
        <title>Genome Sequencing of selected type strains of the family Eggerthellaceae.</title>
        <authorList>
            <person name="Danylec N."/>
            <person name="Stoll D.A."/>
            <person name="Doetsch A."/>
            <person name="Huch M."/>
        </authorList>
    </citation>
    <scope>NUCLEOTIDE SEQUENCE [LARGE SCALE GENOMIC DNA]</scope>
    <source>
        <strain evidence="12">DSM 16106</strain>
    </source>
</reference>
<evidence type="ECO:0000256" key="4">
    <source>
        <dbReference type="ARBA" id="ARBA00022679"/>
    </source>
</evidence>
<dbReference type="InterPro" id="IPR000055">
    <property type="entry name" value="Restrct_endonuc_typeI_TRD"/>
</dbReference>
<evidence type="ECO:0000259" key="9">
    <source>
        <dbReference type="Pfam" id="PF01420"/>
    </source>
</evidence>
<organism evidence="11 12">
    <name type="scientific">Paraeggerthella hongkongensis</name>
    <dbReference type="NCBI Taxonomy" id="230658"/>
    <lineage>
        <taxon>Bacteria</taxon>
        <taxon>Bacillati</taxon>
        <taxon>Actinomycetota</taxon>
        <taxon>Coriobacteriia</taxon>
        <taxon>Eggerthellales</taxon>
        <taxon>Eggerthellaceae</taxon>
        <taxon>Paraeggerthella</taxon>
    </lineage>
</organism>
<dbReference type="GO" id="GO:0008170">
    <property type="term" value="F:N-methyltransferase activity"/>
    <property type="evidence" value="ECO:0007669"/>
    <property type="project" value="InterPro"/>
</dbReference>
<comment type="caution">
    <text evidence="11">The sequence shown here is derived from an EMBL/GenBank/DDBJ whole genome shotgun (WGS) entry which is preliminary data.</text>
</comment>
<dbReference type="Pfam" id="PF02384">
    <property type="entry name" value="N6_Mtase"/>
    <property type="match status" value="1"/>
</dbReference>
<sequence>MEKTSNIAWEVANALRGSVIDRGYSFIAVMAICHAKRAALTQFNAGIATSDDIVSDLIEVVHENDEDGHISHLVEDVFASGRYLSNSADAVRKVYGILPDDPEELAKIILDIELEEGLASQFMGFEGITPRGVTELAVKALDIVKGNRVADFGTGTGSFLVRASKEADCELVYGCDINLTSVAIAKMRTEAIGPNATVEQADMFRIDGTFDKCFSNYPFAMKMGSLKKEVLEAIELQGYEGIPHFQSSDWLFNLQLIARLKEGGKAVGVMTRGSSYNGADERIRRHFIANGWIEAVIALPAGMFSPCTGIPTTMVILSKGNDAVRLIDASELCQKGRRETTFSDGDIARILELLNKDDEGLSRRMTYDDLAADGFILNPERHLGEAIEVKDGISVENLSLKITRGSGWAKRQLEEFNSNTSTKFRYLMLQNIIDGEIEDDLPYLTEIEPSQDKYCVKDGDLLLSKIGPNFKIAVADVPEGEKILATGNLYIISLDRAKVDPRYVKLYLCTDQGVAQLRRACVGTTMPSIPAKAFDDILVPIASIDEQAKIIDRYEALRQEITIHKMAIEKARQKMASLLDEG</sequence>
<evidence type="ECO:0000256" key="7">
    <source>
        <dbReference type="ARBA" id="ARBA00023125"/>
    </source>
</evidence>
<dbReference type="Gene3D" id="3.40.50.150">
    <property type="entry name" value="Vaccinia Virus protein VP39"/>
    <property type="match status" value="1"/>
</dbReference>
<dbReference type="InterPro" id="IPR051537">
    <property type="entry name" value="DNA_Adenine_Mtase"/>
</dbReference>
<comment type="similarity">
    <text evidence="1">Belongs to the type-I restriction system S methylase family.</text>
</comment>
<dbReference type="CDD" id="cd16961">
    <property type="entry name" value="RMtype1_S_TRD-CR_like"/>
    <property type="match status" value="1"/>
</dbReference>
<dbReference type="EMBL" id="QICD01000008">
    <property type="protein sequence ID" value="RNL45045.1"/>
    <property type="molecule type" value="Genomic_DNA"/>
</dbReference>
<evidence type="ECO:0000256" key="1">
    <source>
        <dbReference type="ARBA" id="ARBA00010923"/>
    </source>
</evidence>
<feature type="domain" description="DNA methylase adenine-specific" evidence="10">
    <location>
        <begin position="129"/>
        <end position="385"/>
    </location>
</feature>
<dbReference type="OrthoDB" id="9784823at2"/>
<evidence type="ECO:0000256" key="3">
    <source>
        <dbReference type="ARBA" id="ARBA00022603"/>
    </source>
</evidence>
<evidence type="ECO:0000313" key="12">
    <source>
        <dbReference type="Proteomes" id="UP000278632"/>
    </source>
</evidence>
<evidence type="ECO:0000256" key="5">
    <source>
        <dbReference type="ARBA" id="ARBA00022691"/>
    </source>
</evidence>
<dbReference type="SUPFAM" id="SSF116734">
    <property type="entry name" value="DNA methylase specificity domain"/>
    <property type="match status" value="1"/>
</dbReference>
<dbReference type="Pfam" id="PF01420">
    <property type="entry name" value="Methylase_S"/>
    <property type="match status" value="1"/>
</dbReference>
<evidence type="ECO:0000259" key="10">
    <source>
        <dbReference type="Pfam" id="PF02384"/>
    </source>
</evidence>
<dbReference type="RefSeq" id="WP_123191974.1">
    <property type="nucleotide sequence ID" value="NZ_QICD01000008.1"/>
</dbReference>
<dbReference type="EC" id="2.1.1.72" evidence="2"/>
<dbReference type="PANTHER" id="PTHR42933">
    <property type="entry name" value="SLR6095 PROTEIN"/>
    <property type="match status" value="1"/>
</dbReference>
<proteinExistence type="inferred from homology"/>
<evidence type="ECO:0000256" key="6">
    <source>
        <dbReference type="ARBA" id="ARBA00022747"/>
    </source>
</evidence>
<comment type="catalytic activity">
    <reaction evidence="8">
        <text>a 2'-deoxyadenosine in DNA + S-adenosyl-L-methionine = an N(6)-methyl-2'-deoxyadenosine in DNA + S-adenosyl-L-homocysteine + H(+)</text>
        <dbReference type="Rhea" id="RHEA:15197"/>
        <dbReference type="Rhea" id="RHEA-COMP:12418"/>
        <dbReference type="Rhea" id="RHEA-COMP:12419"/>
        <dbReference type="ChEBI" id="CHEBI:15378"/>
        <dbReference type="ChEBI" id="CHEBI:57856"/>
        <dbReference type="ChEBI" id="CHEBI:59789"/>
        <dbReference type="ChEBI" id="CHEBI:90615"/>
        <dbReference type="ChEBI" id="CHEBI:90616"/>
        <dbReference type="EC" id="2.1.1.72"/>
    </reaction>
</comment>
<accession>A0A3N0BBR8</accession>
<dbReference type="Proteomes" id="UP000278632">
    <property type="component" value="Unassembled WGS sequence"/>
</dbReference>
<keyword evidence="12" id="KW-1185">Reference proteome</keyword>
<dbReference type="GO" id="GO:0003677">
    <property type="term" value="F:DNA binding"/>
    <property type="evidence" value="ECO:0007669"/>
    <property type="project" value="UniProtKB-KW"/>
</dbReference>
<feature type="domain" description="Type I restriction modification DNA specificity" evidence="9">
    <location>
        <begin position="446"/>
        <end position="568"/>
    </location>
</feature>
<gene>
    <name evidence="11" type="ORF">DMP08_05595</name>
</gene>
<dbReference type="Gene3D" id="3.90.220.20">
    <property type="entry name" value="DNA methylase specificity domains"/>
    <property type="match status" value="1"/>
</dbReference>
<keyword evidence="5" id="KW-0949">S-adenosyl-L-methionine</keyword>